<sequence length="66" mass="7307">MLSAVLTRGPEVWAAAPEKAHEVKKILTTLQDLSPYIQSEAEEFLRSLPDGLWQGPNDTSTTRLQA</sequence>
<evidence type="ECO:0000313" key="1">
    <source>
        <dbReference type="EMBL" id="GAA0927104.1"/>
    </source>
</evidence>
<organism evidence="1 2">
    <name type="scientific">Streptomyces thermoalcalitolerans</name>
    <dbReference type="NCBI Taxonomy" id="65605"/>
    <lineage>
        <taxon>Bacteria</taxon>
        <taxon>Bacillati</taxon>
        <taxon>Actinomycetota</taxon>
        <taxon>Actinomycetes</taxon>
        <taxon>Kitasatosporales</taxon>
        <taxon>Streptomycetaceae</taxon>
        <taxon>Streptomyces</taxon>
    </lineage>
</organism>
<dbReference type="EMBL" id="BAAAHG010000055">
    <property type="protein sequence ID" value="GAA0927104.1"/>
    <property type="molecule type" value="Genomic_DNA"/>
</dbReference>
<comment type="caution">
    <text evidence="1">The sequence shown here is derived from an EMBL/GenBank/DDBJ whole genome shotgun (WGS) entry which is preliminary data.</text>
</comment>
<proteinExistence type="predicted"/>
<gene>
    <name evidence="1" type="ORF">GCM10009549_48970</name>
</gene>
<evidence type="ECO:0000313" key="2">
    <source>
        <dbReference type="Proteomes" id="UP001501005"/>
    </source>
</evidence>
<name>A0ABP3ZXH3_9ACTN</name>
<keyword evidence="2" id="KW-1185">Reference proteome</keyword>
<protein>
    <submittedName>
        <fullName evidence="1">Uncharacterized protein</fullName>
    </submittedName>
</protein>
<accession>A0ABP3ZXH3</accession>
<dbReference type="Proteomes" id="UP001501005">
    <property type="component" value="Unassembled WGS sequence"/>
</dbReference>
<reference evidence="2" key="1">
    <citation type="journal article" date="2019" name="Int. J. Syst. Evol. Microbiol.">
        <title>The Global Catalogue of Microorganisms (GCM) 10K type strain sequencing project: providing services to taxonomists for standard genome sequencing and annotation.</title>
        <authorList>
            <consortium name="The Broad Institute Genomics Platform"/>
            <consortium name="The Broad Institute Genome Sequencing Center for Infectious Disease"/>
            <person name="Wu L."/>
            <person name="Ma J."/>
        </authorList>
    </citation>
    <scope>NUCLEOTIDE SEQUENCE [LARGE SCALE GENOMIC DNA]</scope>
    <source>
        <strain evidence="2">JCM 10673</strain>
    </source>
</reference>